<feature type="region of interest" description="Disordered" evidence="5">
    <location>
        <begin position="249"/>
        <end position="276"/>
    </location>
</feature>
<sequence>MNAPEPAIRARKLRKAYRHYASPIDPLLEIVRGVPRHTEQVALRSIDLEIKRGEIVGILGRNGAGKSTLLKIIAGTLERTSGDLDINGRITAILELGTGFHPDYTGRENIFMGGLCLGMTRIEIDRKIDSIIDFSELRDVIDQPFKTYSTGMQARLTFSTAISVDPDILIVDEALSVGDARFQMKCFGWIQQLKKKGATVLLVSHDTNTITTFCDRAMILENGAVFAEGDAKPMTVLYHNLLFGQSPAAKQPENTTLESVSIPDAAPPPAGSPSEATLVTENTPIAALTPQAAQTQAPSPSSSQATGARYGSGEAELLDWGLVDGQDRDMPIVASGARFRLKMRLACREDIQDLSFGFAIKDRKGTVVWGKTNLTATQQAYSAHSGDVLTVTCDGTMWLAAGDYFVTLGAARLADGTKIDFIEDALQFRVVGTTGIFTTSIVNLDSTLAVVAASTMDQGKPAAEALT</sequence>
<dbReference type="Pfam" id="PF14524">
    <property type="entry name" value="Wzt_C"/>
    <property type="match status" value="1"/>
</dbReference>
<keyword evidence="8" id="KW-1185">Reference proteome</keyword>
<dbReference type="InterPro" id="IPR003439">
    <property type="entry name" value="ABC_transporter-like_ATP-bd"/>
</dbReference>
<dbReference type="CDD" id="cd10147">
    <property type="entry name" value="Wzt_C-like"/>
    <property type="match status" value="1"/>
</dbReference>
<feature type="region of interest" description="Disordered" evidence="5">
    <location>
        <begin position="290"/>
        <end position="310"/>
    </location>
</feature>
<dbReference type="InterPro" id="IPR029439">
    <property type="entry name" value="Wzt_C"/>
</dbReference>
<name>A0ABW0FBY3_9HYPH</name>
<evidence type="ECO:0000259" key="6">
    <source>
        <dbReference type="PROSITE" id="PS50893"/>
    </source>
</evidence>
<dbReference type="RefSeq" id="WP_158444702.1">
    <property type="nucleotide sequence ID" value="NZ_JAOAOS010000003.1"/>
</dbReference>
<dbReference type="PANTHER" id="PTHR46743">
    <property type="entry name" value="TEICHOIC ACIDS EXPORT ATP-BINDING PROTEIN TAGH"/>
    <property type="match status" value="1"/>
</dbReference>
<reference evidence="8" key="1">
    <citation type="journal article" date="2019" name="Int. J. Syst. Evol. Microbiol.">
        <title>The Global Catalogue of Microorganisms (GCM) 10K type strain sequencing project: providing services to taxonomists for standard genome sequencing and annotation.</title>
        <authorList>
            <consortium name="The Broad Institute Genomics Platform"/>
            <consortium name="The Broad Institute Genome Sequencing Center for Infectious Disease"/>
            <person name="Wu L."/>
            <person name="Ma J."/>
        </authorList>
    </citation>
    <scope>NUCLEOTIDE SEQUENCE [LARGE SCALE GENOMIC DNA]</scope>
    <source>
        <strain evidence="8">CGMCC 1.15643</strain>
    </source>
</reference>
<evidence type="ECO:0000313" key="8">
    <source>
        <dbReference type="Proteomes" id="UP001595976"/>
    </source>
</evidence>
<accession>A0ABW0FBY3</accession>
<keyword evidence="2" id="KW-0813">Transport</keyword>
<dbReference type="SMART" id="SM00382">
    <property type="entry name" value="AAA"/>
    <property type="match status" value="1"/>
</dbReference>
<evidence type="ECO:0000256" key="1">
    <source>
        <dbReference type="ARBA" id="ARBA00005417"/>
    </source>
</evidence>
<dbReference type="Pfam" id="PF00005">
    <property type="entry name" value="ABC_tran"/>
    <property type="match status" value="1"/>
</dbReference>
<comment type="similarity">
    <text evidence="1">Belongs to the ABC transporter superfamily.</text>
</comment>
<evidence type="ECO:0000256" key="4">
    <source>
        <dbReference type="ARBA" id="ARBA00022840"/>
    </source>
</evidence>
<dbReference type="PROSITE" id="PS50893">
    <property type="entry name" value="ABC_TRANSPORTER_2"/>
    <property type="match status" value="1"/>
</dbReference>
<evidence type="ECO:0000256" key="5">
    <source>
        <dbReference type="SAM" id="MobiDB-lite"/>
    </source>
</evidence>
<dbReference type="InterPro" id="IPR027417">
    <property type="entry name" value="P-loop_NTPase"/>
</dbReference>
<evidence type="ECO:0000256" key="2">
    <source>
        <dbReference type="ARBA" id="ARBA00022448"/>
    </source>
</evidence>
<dbReference type="SUPFAM" id="SSF52540">
    <property type="entry name" value="P-loop containing nucleoside triphosphate hydrolases"/>
    <property type="match status" value="1"/>
</dbReference>
<dbReference type="PANTHER" id="PTHR46743:SF2">
    <property type="entry name" value="TEICHOIC ACIDS EXPORT ATP-BINDING PROTEIN TAGH"/>
    <property type="match status" value="1"/>
</dbReference>
<dbReference type="EMBL" id="JBHSLI010000018">
    <property type="protein sequence ID" value="MFC5295855.1"/>
    <property type="molecule type" value="Genomic_DNA"/>
</dbReference>
<dbReference type="Gene3D" id="3.40.50.300">
    <property type="entry name" value="P-loop containing nucleotide triphosphate hydrolases"/>
    <property type="match status" value="1"/>
</dbReference>
<dbReference type="CDD" id="cd03220">
    <property type="entry name" value="ABC_KpsT_Wzt"/>
    <property type="match status" value="1"/>
</dbReference>
<dbReference type="InterPro" id="IPR015860">
    <property type="entry name" value="ABC_transpr_TagH-like"/>
</dbReference>
<feature type="compositionally biased region" description="Low complexity" evidence="5">
    <location>
        <begin position="290"/>
        <end position="306"/>
    </location>
</feature>
<dbReference type="Proteomes" id="UP001595976">
    <property type="component" value="Unassembled WGS sequence"/>
</dbReference>
<keyword evidence="4" id="KW-0067">ATP-binding</keyword>
<gene>
    <name evidence="7" type="ORF">ACFPK2_22955</name>
</gene>
<dbReference type="InterPro" id="IPR050683">
    <property type="entry name" value="Bact_Polysacc_Export_ATP-bd"/>
</dbReference>
<evidence type="ECO:0000313" key="7">
    <source>
        <dbReference type="EMBL" id="MFC5295855.1"/>
    </source>
</evidence>
<protein>
    <submittedName>
        <fullName evidence="7">Wzt carbohydrate-binding domain-containing protein</fullName>
    </submittedName>
</protein>
<proteinExistence type="inferred from homology"/>
<organism evidence="7 8">
    <name type="scientific">Bosea minatitlanensis</name>
    <dbReference type="NCBI Taxonomy" id="128782"/>
    <lineage>
        <taxon>Bacteria</taxon>
        <taxon>Pseudomonadati</taxon>
        <taxon>Pseudomonadota</taxon>
        <taxon>Alphaproteobacteria</taxon>
        <taxon>Hyphomicrobiales</taxon>
        <taxon>Boseaceae</taxon>
        <taxon>Bosea</taxon>
    </lineage>
</organism>
<dbReference type="InterPro" id="IPR003593">
    <property type="entry name" value="AAA+_ATPase"/>
</dbReference>
<comment type="caution">
    <text evidence="7">The sequence shown here is derived from an EMBL/GenBank/DDBJ whole genome shotgun (WGS) entry which is preliminary data.</text>
</comment>
<feature type="domain" description="ABC transporter" evidence="6">
    <location>
        <begin position="8"/>
        <end position="247"/>
    </location>
</feature>
<dbReference type="Gene3D" id="2.70.50.60">
    <property type="entry name" value="abc- transporter (atp binding component) like domain"/>
    <property type="match status" value="1"/>
</dbReference>
<keyword evidence="3" id="KW-0547">Nucleotide-binding</keyword>
<evidence type="ECO:0000256" key="3">
    <source>
        <dbReference type="ARBA" id="ARBA00022741"/>
    </source>
</evidence>